<feature type="region of interest" description="Disordered" evidence="2">
    <location>
        <begin position="1"/>
        <end position="33"/>
    </location>
</feature>
<name>A0A4Z2BWU9_9TELE</name>
<protein>
    <recommendedName>
        <fullName evidence="3">NF-kappa-B essential modulator NEMO CC2-LZ domain-containing protein</fullName>
    </recommendedName>
</protein>
<feature type="region of interest" description="Disordered" evidence="2">
    <location>
        <begin position="263"/>
        <end position="293"/>
    </location>
</feature>
<gene>
    <name evidence="4" type="ORF">fugu_016153</name>
</gene>
<keyword evidence="5" id="KW-1185">Reference proteome</keyword>
<evidence type="ECO:0000259" key="3">
    <source>
        <dbReference type="Pfam" id="PF16516"/>
    </source>
</evidence>
<dbReference type="Pfam" id="PF16516">
    <property type="entry name" value="CC2-LZ"/>
    <property type="match status" value="1"/>
</dbReference>
<dbReference type="GO" id="GO:0043122">
    <property type="term" value="P:regulation of canonical NF-kappaB signal transduction"/>
    <property type="evidence" value="ECO:0007669"/>
    <property type="project" value="UniProtKB-ARBA"/>
</dbReference>
<comment type="caution">
    <text evidence="4">The sequence shown here is derived from an EMBL/GenBank/DDBJ whole genome shotgun (WGS) entry which is preliminary data.</text>
</comment>
<organism evidence="4 5">
    <name type="scientific">Takifugu bimaculatus</name>
    <dbReference type="NCBI Taxonomy" id="433685"/>
    <lineage>
        <taxon>Eukaryota</taxon>
        <taxon>Metazoa</taxon>
        <taxon>Chordata</taxon>
        <taxon>Craniata</taxon>
        <taxon>Vertebrata</taxon>
        <taxon>Euteleostomi</taxon>
        <taxon>Actinopterygii</taxon>
        <taxon>Neopterygii</taxon>
        <taxon>Teleostei</taxon>
        <taxon>Neoteleostei</taxon>
        <taxon>Acanthomorphata</taxon>
        <taxon>Eupercaria</taxon>
        <taxon>Tetraodontiformes</taxon>
        <taxon>Tetradontoidea</taxon>
        <taxon>Tetraodontidae</taxon>
        <taxon>Takifugu</taxon>
    </lineage>
</organism>
<dbReference type="AlphaFoldDB" id="A0A4Z2BWU9"/>
<reference evidence="4 5" key="1">
    <citation type="submission" date="2019-04" db="EMBL/GenBank/DDBJ databases">
        <title>The sequence and de novo assembly of Takifugu bimaculatus genome using PacBio and Hi-C technologies.</title>
        <authorList>
            <person name="Xu P."/>
            <person name="Liu B."/>
            <person name="Zhou Z."/>
        </authorList>
    </citation>
    <scope>NUCLEOTIDE SEQUENCE [LARGE SCALE GENOMIC DNA]</scope>
    <source>
        <strain evidence="4">TB-2018</strain>
        <tissue evidence="4">Muscle</tissue>
    </source>
</reference>
<dbReference type="GO" id="GO:0006357">
    <property type="term" value="P:regulation of transcription by RNA polymerase II"/>
    <property type="evidence" value="ECO:0007669"/>
    <property type="project" value="TreeGrafter"/>
</dbReference>
<proteinExistence type="predicted"/>
<dbReference type="GO" id="GO:0071222">
    <property type="term" value="P:cellular response to lipopolysaccharide"/>
    <property type="evidence" value="ECO:0007669"/>
    <property type="project" value="TreeGrafter"/>
</dbReference>
<dbReference type="EMBL" id="SWLE01000009">
    <property type="protein sequence ID" value="TNM96492.1"/>
    <property type="molecule type" value="Genomic_DNA"/>
</dbReference>
<feature type="compositionally biased region" description="Basic and acidic residues" evidence="2">
    <location>
        <begin position="17"/>
        <end position="33"/>
    </location>
</feature>
<dbReference type="Gene3D" id="1.20.5.990">
    <property type="entry name" value="Nemo cc2-lz domain - 1d5 darpin complex"/>
    <property type="match status" value="1"/>
</dbReference>
<accession>A0A4Z2BWU9</accession>
<dbReference type="GO" id="GO:0005737">
    <property type="term" value="C:cytoplasm"/>
    <property type="evidence" value="ECO:0007669"/>
    <property type="project" value="UniProtKB-ARBA"/>
</dbReference>
<feature type="domain" description="NF-kappa-B essential modulator NEMO CC2-LZ" evidence="3">
    <location>
        <begin position="208"/>
        <end position="252"/>
    </location>
</feature>
<evidence type="ECO:0000313" key="5">
    <source>
        <dbReference type="Proteomes" id="UP000516260"/>
    </source>
</evidence>
<dbReference type="Proteomes" id="UP000516260">
    <property type="component" value="Chromosome 17"/>
</dbReference>
<dbReference type="InterPro" id="IPR032419">
    <property type="entry name" value="CC2-LZ_dom"/>
</dbReference>
<evidence type="ECO:0000256" key="1">
    <source>
        <dbReference type="ARBA" id="ARBA00023054"/>
    </source>
</evidence>
<evidence type="ECO:0000256" key="2">
    <source>
        <dbReference type="SAM" id="MobiDB-lite"/>
    </source>
</evidence>
<dbReference type="PANTHER" id="PTHR31882:SF2">
    <property type="entry name" value="TNFAIP3-INTERACTING PROTEIN 3"/>
    <property type="match status" value="1"/>
</dbReference>
<evidence type="ECO:0000313" key="4">
    <source>
        <dbReference type="EMBL" id="TNM96492.1"/>
    </source>
</evidence>
<keyword evidence="1" id="KW-0175">Coiled coil</keyword>
<sequence length="293" mass="33949">MAGINGARSGSNTSQNRSERMEDVKSSAEAVSMDRKRSCRLYPSLPKVDRHEVSMLEGAAAHRLQSRSTDTQADSDTTLAAQILILEEQKKELLLINEKWAREYRTMKQFYSKKVRELRSILQGDFSHTEDNRCEEGEKNITFGKKVQDEDSAKAEVSRSGDEAAELRGQNSFLTRRGQHQMQEIRRLNEALQVVLGSDDVRRASLQDVWKHQAEVYREDFLKERSDREKLHGRYLDLEEKYRKVCYELRALKPQAPPTKPIVDCRCRNHGRSRNPTEQPTHRPTRALNFTHH</sequence>
<dbReference type="PANTHER" id="PTHR31882">
    <property type="entry name" value="TNFAIP3-INTERACTING PROTEIN COILED COIL FAMILY MEMBER"/>
    <property type="match status" value="1"/>
</dbReference>